<evidence type="ECO:0000256" key="5">
    <source>
        <dbReference type="ARBA" id="ARBA00023136"/>
    </source>
</evidence>
<keyword evidence="2 8" id="KW-0812">Transmembrane</keyword>
<dbReference type="SMART" id="SM00248">
    <property type="entry name" value="ANK"/>
    <property type="match status" value="4"/>
</dbReference>
<dbReference type="SUPFAM" id="SSF144083">
    <property type="entry name" value="Magnesium transport protein CorA, transmembrane region"/>
    <property type="match status" value="1"/>
</dbReference>
<accession>A0A8H3ZN24</accession>
<reference evidence="10 11" key="1">
    <citation type="submission" date="2019-12" db="EMBL/GenBank/DDBJ databases">
        <title>A genome sequence resource for the geographically widespread anthracnose pathogen Colletotrichum asianum.</title>
        <authorList>
            <person name="Meng Y."/>
        </authorList>
    </citation>
    <scope>NUCLEOTIDE SEQUENCE [LARGE SCALE GENOMIC DNA]</scope>
    <source>
        <strain evidence="10 11">ICMP 18580</strain>
    </source>
</reference>
<feature type="compositionally biased region" description="Polar residues" evidence="7">
    <location>
        <begin position="432"/>
        <end position="442"/>
    </location>
</feature>
<dbReference type="OrthoDB" id="5428055at2759"/>
<keyword evidence="3" id="KW-0677">Repeat</keyword>
<dbReference type="PANTHER" id="PTHR10039">
    <property type="entry name" value="AMELOGENIN"/>
    <property type="match status" value="1"/>
</dbReference>
<dbReference type="InterPro" id="IPR003593">
    <property type="entry name" value="AAA+_ATPase"/>
</dbReference>
<feature type="domain" description="AAA+ ATPase" evidence="9">
    <location>
        <begin position="49"/>
        <end position="197"/>
    </location>
</feature>
<evidence type="ECO:0000256" key="1">
    <source>
        <dbReference type="ARBA" id="ARBA00004141"/>
    </source>
</evidence>
<dbReference type="Proteomes" id="UP000434172">
    <property type="component" value="Unassembled WGS sequence"/>
</dbReference>
<dbReference type="PROSITE" id="PS50297">
    <property type="entry name" value="ANK_REP_REGION"/>
    <property type="match status" value="1"/>
</dbReference>
<evidence type="ECO:0000313" key="10">
    <source>
        <dbReference type="EMBL" id="KAF0326019.1"/>
    </source>
</evidence>
<comment type="caution">
    <text evidence="10">The sequence shown here is derived from an EMBL/GenBank/DDBJ whole genome shotgun (WGS) entry which is preliminary data.</text>
</comment>
<dbReference type="InterPro" id="IPR002110">
    <property type="entry name" value="Ankyrin_rpt"/>
</dbReference>
<evidence type="ECO:0000259" key="9">
    <source>
        <dbReference type="SMART" id="SM00382"/>
    </source>
</evidence>
<feature type="transmembrane region" description="Helical" evidence="8">
    <location>
        <begin position="1062"/>
        <end position="1083"/>
    </location>
</feature>
<dbReference type="GO" id="GO:0016020">
    <property type="term" value="C:membrane"/>
    <property type="evidence" value="ECO:0007669"/>
    <property type="project" value="UniProtKB-SubCell"/>
</dbReference>
<gene>
    <name evidence="10" type="ORF">GQ607_006837</name>
</gene>
<organism evidence="10 11">
    <name type="scientific">Colletotrichum asianum</name>
    <dbReference type="NCBI Taxonomy" id="702518"/>
    <lineage>
        <taxon>Eukaryota</taxon>
        <taxon>Fungi</taxon>
        <taxon>Dikarya</taxon>
        <taxon>Ascomycota</taxon>
        <taxon>Pezizomycotina</taxon>
        <taxon>Sordariomycetes</taxon>
        <taxon>Hypocreomycetidae</taxon>
        <taxon>Glomerellales</taxon>
        <taxon>Glomerellaceae</taxon>
        <taxon>Colletotrichum</taxon>
        <taxon>Colletotrichum gloeosporioides species complex</taxon>
    </lineage>
</organism>
<dbReference type="EMBL" id="WOWK01000033">
    <property type="protein sequence ID" value="KAF0326019.1"/>
    <property type="molecule type" value="Genomic_DNA"/>
</dbReference>
<keyword evidence="6" id="KW-0040">ANK repeat</keyword>
<dbReference type="Pfam" id="PF12796">
    <property type="entry name" value="Ank_2"/>
    <property type="match status" value="2"/>
</dbReference>
<dbReference type="SUPFAM" id="SSF52540">
    <property type="entry name" value="P-loop containing nucleoside triphosphate hydrolases"/>
    <property type="match status" value="1"/>
</dbReference>
<dbReference type="Gene3D" id="1.20.58.340">
    <property type="entry name" value="Magnesium transport protein CorA, transmembrane region"/>
    <property type="match status" value="1"/>
</dbReference>
<feature type="repeat" description="ANK" evidence="6">
    <location>
        <begin position="643"/>
        <end position="675"/>
    </location>
</feature>
<name>A0A8H3ZN24_9PEZI</name>
<dbReference type="PROSITE" id="PS50088">
    <property type="entry name" value="ANK_REPEAT"/>
    <property type="match status" value="2"/>
</dbReference>
<evidence type="ECO:0000256" key="2">
    <source>
        <dbReference type="ARBA" id="ARBA00022692"/>
    </source>
</evidence>
<dbReference type="PANTHER" id="PTHR10039:SF5">
    <property type="entry name" value="NACHT DOMAIN-CONTAINING PROTEIN"/>
    <property type="match status" value="1"/>
</dbReference>
<feature type="repeat" description="ANK" evidence="6">
    <location>
        <begin position="676"/>
        <end position="708"/>
    </location>
</feature>
<dbReference type="Pfam" id="PF01544">
    <property type="entry name" value="CorA"/>
    <property type="match status" value="1"/>
</dbReference>
<dbReference type="AlphaFoldDB" id="A0A8H3ZN24"/>
<keyword evidence="4 8" id="KW-1133">Transmembrane helix</keyword>
<evidence type="ECO:0000256" key="6">
    <source>
        <dbReference type="PROSITE-ProRule" id="PRU00023"/>
    </source>
</evidence>
<dbReference type="SUPFAM" id="SSF48403">
    <property type="entry name" value="Ankyrin repeat"/>
    <property type="match status" value="1"/>
</dbReference>
<sequence length="1115" mass="126822">METLEDAIEGLWSFSDHSDRHRQNVEATHPETCQWVFGNSTYHEWEQDEGRALFITGPPGIGKSFLASAVIEELRGLRSVAYFFCDQFPAATADSFYKCILAQLTGGIGASTDVLSQLRLLVKEAGESVLDEGQRRFALDLVRRKNGYQKSPCLIIDGIHELRDDSLLHLISAVRMLQDEYDFNILITSRCMFPQLEVLDPASTQLITSKDTDDDLTRYIKHRLEDNEELWHRAAEFVPSIIEGAEGIFLFATQIVDCVLETSSTSDARSPDAWKTLGSKLNSLFARLLDSILSRPDASTASCALNWLVYTERPLSVRELQHALAANATRHLWNTREPLHQAVEPLYHTVNPKTILSALRGLVQVDKGTGVVRFFHSAAGEYFRQHSERFPNAQEMVTEACVRILAFACLPSLLSDDDDDDDDDDSDIMTAEITTRDSSPSEANWVIEDSTNEPKRPSSKSSHDDPKSSEVTSEKTPFRSPWLPRMMDKLYHPSQSYSHSYQPQHNRFQVKLQMTANQGFFRSNKEYEEKLHLQPLLQYAACNWGYHARSCALDDNIMDLLQDRVRLDGICQTLTYEHSGYNPKFPRDVTGLHLAAYFGLKDAAIRLIDSGVPASSRDGYGETPLWWAAKHYQEDVARLLSEKDKVTLHLLIRAKQTSLVEFLLDVGYNVNTTDIEKWTPLHAATKEKDAQMAERLIQAGADVDATDVNGTRPLSLAMEMRNFELIHMLVANQADTKGLDLAKIRAVFGLQASDSLEIYEDRHHGTKIMRQIPREFSWTSDMQNDTGRYSMNLSKLTKKIPGLEELGLDHLLDFKREQAVPFVLRVEQLTETTKEGSVWIYYLEIALPSAGRDHEIHICWNVTSHTDKNGLQSWRTTAHLSNLQRLWLPEKGIELFQSLVSEVQKRWSSIVRNTINNINGQRRGEVLEANGSDPKLLGTLLKDALRPVHYRRRLQTTVTEAQKFATDYCNRHDEVADLDGLLKQIDAFSDDVGNYIGQLDQITRDLIQMEFNLVSINEARQSVKMAASLKRLSWITFIFLPLTFIATSFGMNIDILDPNPPWYWYLPFAGVTILLTSAVWLIFKYSRLEDMIERSMGRVLSRKQADSDGRPMFHF</sequence>
<keyword evidence="5 8" id="KW-0472">Membrane</keyword>
<dbReference type="Pfam" id="PF24883">
    <property type="entry name" value="NPHP3_N"/>
    <property type="match status" value="1"/>
</dbReference>
<feature type="compositionally biased region" description="Basic and acidic residues" evidence="7">
    <location>
        <begin position="452"/>
        <end position="477"/>
    </location>
</feature>
<dbReference type="Gene3D" id="1.25.40.20">
    <property type="entry name" value="Ankyrin repeat-containing domain"/>
    <property type="match status" value="1"/>
</dbReference>
<dbReference type="SMART" id="SM00382">
    <property type="entry name" value="AAA"/>
    <property type="match status" value="1"/>
</dbReference>
<dbReference type="InterPro" id="IPR027417">
    <property type="entry name" value="P-loop_NTPase"/>
</dbReference>
<dbReference type="GO" id="GO:0046873">
    <property type="term" value="F:metal ion transmembrane transporter activity"/>
    <property type="evidence" value="ECO:0007669"/>
    <property type="project" value="InterPro"/>
</dbReference>
<evidence type="ECO:0000256" key="4">
    <source>
        <dbReference type="ARBA" id="ARBA00022989"/>
    </source>
</evidence>
<comment type="subcellular location">
    <subcellularLocation>
        <location evidence="1">Membrane</location>
        <topology evidence="1">Multi-pass membrane protein</topology>
    </subcellularLocation>
</comment>
<keyword evidence="11" id="KW-1185">Reference proteome</keyword>
<feature type="region of interest" description="Disordered" evidence="7">
    <location>
        <begin position="416"/>
        <end position="480"/>
    </location>
</feature>
<evidence type="ECO:0000256" key="3">
    <source>
        <dbReference type="ARBA" id="ARBA00022737"/>
    </source>
</evidence>
<dbReference type="InterPro" id="IPR056884">
    <property type="entry name" value="NPHP3-like_N"/>
</dbReference>
<evidence type="ECO:0000256" key="8">
    <source>
        <dbReference type="SAM" id="Phobius"/>
    </source>
</evidence>
<evidence type="ECO:0000313" key="11">
    <source>
        <dbReference type="Proteomes" id="UP000434172"/>
    </source>
</evidence>
<feature type="compositionally biased region" description="Acidic residues" evidence="7">
    <location>
        <begin position="416"/>
        <end position="427"/>
    </location>
</feature>
<dbReference type="InterPro" id="IPR036770">
    <property type="entry name" value="Ankyrin_rpt-contain_sf"/>
</dbReference>
<feature type="transmembrane region" description="Helical" evidence="8">
    <location>
        <begin position="1032"/>
        <end position="1050"/>
    </location>
</feature>
<dbReference type="InterPro" id="IPR045863">
    <property type="entry name" value="CorA_TM1_TM2"/>
</dbReference>
<dbReference type="Gene3D" id="3.40.50.300">
    <property type="entry name" value="P-loop containing nucleotide triphosphate hydrolases"/>
    <property type="match status" value="1"/>
</dbReference>
<proteinExistence type="predicted"/>
<dbReference type="InterPro" id="IPR002523">
    <property type="entry name" value="MgTranspt_CorA/ZnTranspt_ZntB"/>
</dbReference>
<evidence type="ECO:0000256" key="7">
    <source>
        <dbReference type="SAM" id="MobiDB-lite"/>
    </source>
</evidence>
<protein>
    <submittedName>
        <fullName evidence="10">Ankyrin repeat-containing protein</fullName>
    </submittedName>
</protein>